<dbReference type="Pfam" id="PF00293">
    <property type="entry name" value="NUDIX"/>
    <property type="match status" value="1"/>
</dbReference>
<gene>
    <name evidence="3" type="ORF">ACFSDE_06805</name>
</gene>
<organism evidence="3 4">
    <name type="scientific">Nocardioides aestuarii</name>
    <dbReference type="NCBI Taxonomy" id="252231"/>
    <lineage>
        <taxon>Bacteria</taxon>
        <taxon>Bacillati</taxon>
        <taxon>Actinomycetota</taxon>
        <taxon>Actinomycetes</taxon>
        <taxon>Propionibacteriales</taxon>
        <taxon>Nocardioidaceae</taxon>
        <taxon>Nocardioides</taxon>
    </lineage>
</organism>
<evidence type="ECO:0000256" key="1">
    <source>
        <dbReference type="ARBA" id="ARBA00022801"/>
    </source>
</evidence>
<dbReference type="SMART" id="SM00855">
    <property type="entry name" value="PGAM"/>
    <property type="match status" value="1"/>
</dbReference>
<dbReference type="PANTHER" id="PTHR21340">
    <property type="entry name" value="DIADENOSINE 5,5-P1,P4-TETRAPHOSPHATE PYROPHOSPHOHYDROLASE MUTT"/>
    <property type="match status" value="1"/>
</dbReference>
<reference evidence="4" key="1">
    <citation type="journal article" date="2019" name="Int. J. Syst. Evol. Microbiol.">
        <title>The Global Catalogue of Microorganisms (GCM) 10K type strain sequencing project: providing services to taxonomists for standard genome sequencing and annotation.</title>
        <authorList>
            <consortium name="The Broad Institute Genomics Platform"/>
            <consortium name="The Broad Institute Genome Sequencing Center for Infectious Disease"/>
            <person name="Wu L."/>
            <person name="Ma J."/>
        </authorList>
    </citation>
    <scope>NUCLEOTIDE SEQUENCE [LARGE SCALE GENOMIC DNA]</scope>
    <source>
        <strain evidence="4">CGMCC 1.12477</strain>
    </source>
</reference>
<dbReference type="RefSeq" id="WP_343916700.1">
    <property type="nucleotide sequence ID" value="NZ_BAAAJT010000002.1"/>
</dbReference>
<dbReference type="SUPFAM" id="SSF53254">
    <property type="entry name" value="Phosphoglycerate mutase-like"/>
    <property type="match status" value="1"/>
</dbReference>
<feature type="domain" description="Nudix hydrolase" evidence="2">
    <location>
        <begin position="5"/>
        <end position="133"/>
    </location>
</feature>
<dbReference type="InterPro" id="IPR051325">
    <property type="entry name" value="Nudix_hydrolase_domain"/>
</dbReference>
<dbReference type="PROSITE" id="PS51462">
    <property type="entry name" value="NUDIX"/>
    <property type="match status" value="1"/>
</dbReference>
<dbReference type="InterPro" id="IPR000086">
    <property type="entry name" value="NUDIX_hydrolase_dom"/>
</dbReference>
<keyword evidence="4" id="KW-1185">Reference proteome</keyword>
<proteinExistence type="predicted"/>
<dbReference type="CDD" id="cd07067">
    <property type="entry name" value="HP_PGM_like"/>
    <property type="match status" value="1"/>
</dbReference>
<dbReference type="InterPro" id="IPR015797">
    <property type="entry name" value="NUDIX_hydrolase-like_dom_sf"/>
</dbReference>
<comment type="caution">
    <text evidence="3">The sequence shown here is derived from an EMBL/GenBank/DDBJ whole genome shotgun (WGS) entry which is preliminary data.</text>
</comment>
<dbReference type="EMBL" id="JBHUGD010000003">
    <property type="protein sequence ID" value="MFD1946497.1"/>
    <property type="molecule type" value="Genomic_DNA"/>
</dbReference>
<dbReference type="Gene3D" id="3.40.50.1240">
    <property type="entry name" value="Phosphoglycerate mutase-like"/>
    <property type="match status" value="1"/>
</dbReference>
<protein>
    <submittedName>
        <fullName evidence="3">NUDIX domain-containing protein</fullName>
    </submittedName>
</protein>
<dbReference type="Pfam" id="PF00300">
    <property type="entry name" value="His_Phos_1"/>
    <property type="match status" value="1"/>
</dbReference>
<dbReference type="InterPro" id="IPR013078">
    <property type="entry name" value="His_Pase_superF_clade-1"/>
</dbReference>
<dbReference type="CDD" id="cd03673">
    <property type="entry name" value="NUDIX_Ap6A_hydrolase"/>
    <property type="match status" value="1"/>
</dbReference>
<dbReference type="PRINTS" id="PR00502">
    <property type="entry name" value="NUDIXFAMILY"/>
</dbReference>
<evidence type="ECO:0000313" key="3">
    <source>
        <dbReference type="EMBL" id="MFD1946497.1"/>
    </source>
</evidence>
<dbReference type="PANTHER" id="PTHR21340:SF0">
    <property type="entry name" value="BIS(5'-NUCLEOSYL)-TETRAPHOSPHATASE [ASYMMETRICAL]"/>
    <property type="match status" value="1"/>
</dbReference>
<sequence length="289" mass="32280">MPQRRDVVAAGAVVFKSGPEVLLVHRPRYDDWSFPKGKLDPGEHATVAGVREVWEETGLHVRLGPPLSDQRYPVSGGRHKLVHYWVGWAVSDEDVSGYEPNEEIDQVRWVPYEKALAKLTYPHDRETLVEARKLRKKTRSLVVLRHAKARSRKSWGSKKPDTERPLLELGHDQAQRLVGLLAAYDVTRVVSSSSARCVQTVQPFAETTEWELEARGKLSEEGATPEKVAKVVGELLDDPAGVVLCTHRPVLPAIWAAVGIPDEKLEPAGMLVVHHRKGKVVATEVHQRP</sequence>
<name>A0ABW4TL88_9ACTN</name>
<dbReference type="InterPro" id="IPR020476">
    <property type="entry name" value="Nudix_hydrolase"/>
</dbReference>
<dbReference type="SUPFAM" id="SSF55811">
    <property type="entry name" value="Nudix"/>
    <property type="match status" value="1"/>
</dbReference>
<dbReference type="Proteomes" id="UP001597351">
    <property type="component" value="Unassembled WGS sequence"/>
</dbReference>
<dbReference type="Gene3D" id="3.90.79.10">
    <property type="entry name" value="Nucleoside Triphosphate Pyrophosphohydrolase"/>
    <property type="match status" value="1"/>
</dbReference>
<dbReference type="InterPro" id="IPR029033">
    <property type="entry name" value="His_PPase_superfam"/>
</dbReference>
<keyword evidence="1" id="KW-0378">Hydrolase</keyword>
<evidence type="ECO:0000259" key="2">
    <source>
        <dbReference type="PROSITE" id="PS51462"/>
    </source>
</evidence>
<accession>A0ABW4TL88</accession>
<evidence type="ECO:0000313" key="4">
    <source>
        <dbReference type="Proteomes" id="UP001597351"/>
    </source>
</evidence>